<proteinExistence type="predicted"/>
<reference evidence="1 2" key="1">
    <citation type="submission" date="2017-04" db="EMBL/GenBank/DDBJ databases">
        <title>Complete genome sequence of the Campylobacter cuniculorum type strain LMG24588.</title>
        <authorList>
            <person name="Miller W.G."/>
            <person name="Yee E."/>
            <person name="Revez J."/>
            <person name="Bono J.L."/>
            <person name="Rossi M."/>
        </authorList>
    </citation>
    <scope>NUCLEOTIDE SEQUENCE [LARGE SCALE GENOMIC DNA]</scope>
    <source>
        <strain evidence="1 2">LMG 24588</strain>
    </source>
</reference>
<evidence type="ECO:0000313" key="1">
    <source>
        <dbReference type="EMBL" id="ARJ56277.1"/>
    </source>
</evidence>
<evidence type="ECO:0000313" key="2">
    <source>
        <dbReference type="Proteomes" id="UP000192902"/>
    </source>
</evidence>
<dbReference type="Proteomes" id="UP000192902">
    <property type="component" value="Chromosome"/>
</dbReference>
<accession>A0A1W6BW42</accession>
<dbReference type="AlphaFoldDB" id="A0A1W6BW42"/>
<sequence length="78" mass="9030">MCGLGCVREKGVDDENKNLRVEIDLFIGIFEKKILMKKSLEVCLQRVCLKKSYLKREKISGVLNIRFKNSPYKIAPIK</sequence>
<dbReference type="KEGG" id="ccun:CCUN_0654"/>
<gene>
    <name evidence="1" type="ORF">CCUN_0654</name>
</gene>
<dbReference type="EMBL" id="CP020867">
    <property type="protein sequence ID" value="ARJ56277.1"/>
    <property type="molecule type" value="Genomic_DNA"/>
</dbReference>
<protein>
    <submittedName>
        <fullName evidence="1">Uncharacterized protein</fullName>
    </submittedName>
</protein>
<organism evidence="1 2">
    <name type="scientific">Campylobacter cuniculorum DSM 23162 = LMG 24588</name>
    <dbReference type="NCBI Taxonomy" id="1121267"/>
    <lineage>
        <taxon>Bacteria</taxon>
        <taxon>Pseudomonadati</taxon>
        <taxon>Campylobacterota</taxon>
        <taxon>Epsilonproteobacteria</taxon>
        <taxon>Campylobacterales</taxon>
        <taxon>Campylobacteraceae</taxon>
        <taxon>Campylobacter</taxon>
    </lineage>
</organism>
<name>A0A1W6BW42_9BACT</name>